<organism evidence="1 2">
    <name type="scientific">Candidatus Anaerobutyricum stercoris</name>
    <dbReference type="NCBI Taxonomy" id="2838457"/>
    <lineage>
        <taxon>Bacteria</taxon>
        <taxon>Bacillati</taxon>
        <taxon>Bacillota</taxon>
        <taxon>Clostridia</taxon>
        <taxon>Lachnospirales</taxon>
        <taxon>Lachnospiraceae</taxon>
        <taxon>Anaerobutyricum</taxon>
    </lineage>
</organism>
<dbReference type="Proteomes" id="UP000824049">
    <property type="component" value="Unassembled WGS sequence"/>
</dbReference>
<reference evidence="1" key="1">
    <citation type="journal article" date="2021" name="PeerJ">
        <title>Extensive microbial diversity within the chicken gut microbiome revealed by metagenomics and culture.</title>
        <authorList>
            <person name="Gilroy R."/>
            <person name="Ravi A."/>
            <person name="Getino M."/>
            <person name="Pursley I."/>
            <person name="Horton D.L."/>
            <person name="Alikhan N.F."/>
            <person name="Baker D."/>
            <person name="Gharbi K."/>
            <person name="Hall N."/>
            <person name="Watson M."/>
            <person name="Adriaenssens E.M."/>
            <person name="Foster-Nyarko E."/>
            <person name="Jarju S."/>
            <person name="Secka A."/>
            <person name="Antonio M."/>
            <person name="Oren A."/>
            <person name="Chaudhuri R.R."/>
            <person name="La Ragione R."/>
            <person name="Hildebrand F."/>
            <person name="Pallen M.J."/>
        </authorList>
    </citation>
    <scope>NUCLEOTIDE SEQUENCE</scope>
    <source>
        <strain evidence="1">CHK179-28034</strain>
    </source>
</reference>
<name>A0A9D2J7R0_9FIRM</name>
<evidence type="ECO:0000313" key="2">
    <source>
        <dbReference type="Proteomes" id="UP000824049"/>
    </source>
</evidence>
<dbReference type="AlphaFoldDB" id="A0A9D2J7R0"/>
<dbReference type="EMBL" id="DXBR01000027">
    <property type="protein sequence ID" value="HIZ38754.1"/>
    <property type="molecule type" value="Genomic_DNA"/>
</dbReference>
<comment type="caution">
    <text evidence="1">The sequence shown here is derived from an EMBL/GenBank/DDBJ whole genome shotgun (WGS) entry which is preliminary data.</text>
</comment>
<accession>A0A9D2J7R0</accession>
<protein>
    <submittedName>
        <fullName evidence="1">Uncharacterized protein</fullName>
    </submittedName>
</protein>
<evidence type="ECO:0000313" key="1">
    <source>
        <dbReference type="EMBL" id="HIZ38754.1"/>
    </source>
</evidence>
<gene>
    <name evidence="1" type="ORF">H9968_02340</name>
</gene>
<reference evidence="1" key="2">
    <citation type="submission" date="2021-04" db="EMBL/GenBank/DDBJ databases">
        <authorList>
            <person name="Gilroy R."/>
        </authorList>
    </citation>
    <scope>NUCLEOTIDE SEQUENCE</scope>
    <source>
        <strain evidence="1">CHK179-28034</strain>
    </source>
</reference>
<proteinExistence type="predicted"/>
<sequence>MGQTMKFILFDPDFSGFEAHGGKKSPFLISVPESLLEIIVEVAYII</sequence>